<name>A0A0W8EAZ0_9ZZZZ</name>
<comment type="caution">
    <text evidence="1">The sequence shown here is derived from an EMBL/GenBank/DDBJ whole genome shotgun (WGS) entry which is preliminary data.</text>
</comment>
<dbReference type="InterPro" id="IPR005358">
    <property type="entry name" value="Puta_zinc/iron-chelating_dom"/>
</dbReference>
<reference evidence="1" key="1">
    <citation type="journal article" date="2015" name="Proc. Natl. Acad. Sci. U.S.A.">
        <title>Networks of energetic and metabolic interactions define dynamics in microbial communities.</title>
        <authorList>
            <person name="Embree M."/>
            <person name="Liu J.K."/>
            <person name="Al-Bassam M.M."/>
            <person name="Zengler K."/>
        </authorList>
    </citation>
    <scope>NUCLEOTIDE SEQUENCE</scope>
</reference>
<protein>
    <submittedName>
        <fullName evidence="1">Uncharacterized protein</fullName>
    </submittedName>
</protein>
<dbReference type="PANTHER" id="PTHR35866:SF1">
    <property type="entry name" value="YKGJ FAMILY CYSTEINE CLUSTER PROTEIN"/>
    <property type="match status" value="1"/>
</dbReference>
<evidence type="ECO:0000313" key="1">
    <source>
        <dbReference type="EMBL" id="KUG05783.1"/>
    </source>
</evidence>
<dbReference type="AlphaFoldDB" id="A0A0W8EAZ0"/>
<dbReference type="PANTHER" id="PTHR35866">
    <property type="entry name" value="PUTATIVE-RELATED"/>
    <property type="match status" value="1"/>
</dbReference>
<dbReference type="EMBL" id="LNQE01001766">
    <property type="protein sequence ID" value="KUG05783.1"/>
    <property type="molecule type" value="Genomic_DNA"/>
</dbReference>
<proteinExistence type="predicted"/>
<accession>A0A0W8EAZ0</accession>
<dbReference type="Pfam" id="PF03692">
    <property type="entry name" value="CxxCxxCC"/>
    <property type="match status" value="1"/>
</dbReference>
<organism evidence="1">
    <name type="scientific">hydrocarbon metagenome</name>
    <dbReference type="NCBI Taxonomy" id="938273"/>
    <lineage>
        <taxon>unclassified sequences</taxon>
        <taxon>metagenomes</taxon>
        <taxon>ecological metagenomes</taxon>
    </lineage>
</organism>
<gene>
    <name evidence="1" type="ORF">ASZ90_016762</name>
</gene>
<sequence>MTAPFSSLIAARLREREELRKYPEEELCAIIREVGFSCDLCGRCCTRVFNGHVLLFDEDVDRIRETDPLSLEPVPLYDFCDQQGTFYAAGYTTRSQGDADGTCIFLEKGRCRIYSLRPAVCRVYPYMLHREPDEAGVTDWRQISGLDLHGEYHADISREESVLIARETMEFEDAALSREIEFLNYSGEYFQEHGLRHVRKMYGDGMRRARQGGEIAVMVYHRDHFERWRVRAGSATPVPGA</sequence>